<organism evidence="2 3">
    <name type="scientific">Thermodesulfobium acidiphilum</name>
    <dbReference type="NCBI Taxonomy" id="1794699"/>
    <lineage>
        <taxon>Bacteria</taxon>
        <taxon>Pseudomonadati</taxon>
        <taxon>Thermodesulfobiota</taxon>
        <taxon>Thermodesulfobiia</taxon>
        <taxon>Thermodesulfobiales</taxon>
        <taxon>Thermodesulfobiaceae</taxon>
        <taxon>Thermodesulfobium</taxon>
    </lineage>
</organism>
<evidence type="ECO:0000259" key="1">
    <source>
        <dbReference type="Pfam" id="PF10040"/>
    </source>
</evidence>
<dbReference type="Proteomes" id="UP000244792">
    <property type="component" value="Chromosome"/>
</dbReference>
<dbReference type="Gene3D" id="3.30.70.1900">
    <property type="match status" value="1"/>
</dbReference>
<sequence length="311" mass="35882">MLKFKKFKITLKLRDFTSLPKYKSITLRGGFGSIFKSIACVQKALDCSECILNESCIYRKIFDSPRPQGAMKMTKYPYIPHPFIIFSQNYETSFDKEDLFDFELVLMGDSIENLPFFVYTFIKLGEIGLGKDRARFEVVSVRDVNGELFDQEHKTINSFAKNPSLLSLDRIYSSENNGFKNLKIDFLSPLSLRFEGKTVSLLQFHILIRNLLRRVSLLEFFYGYPSFESSFIKKCINESLEVKILENNTYLENLKRFSGRQQRLINHMGLVGDITFSNVPNSLISLIDSAKEISIGRNTSFGFGRYLLTIL</sequence>
<dbReference type="AlphaFoldDB" id="A0A2R4W2J2"/>
<name>A0A2R4W2J2_THEAF</name>
<proteinExistence type="predicted"/>
<dbReference type="KEGG" id="taci:TDSAC_1693"/>
<dbReference type="OrthoDB" id="9787241at2"/>
<dbReference type="RefSeq" id="WP_108310015.1">
    <property type="nucleotide sequence ID" value="NZ_CP020921.1"/>
</dbReference>
<protein>
    <submittedName>
        <fullName evidence="2">Uncharacterized conserved protein (DUF2276)</fullName>
    </submittedName>
</protein>
<reference evidence="2 3" key="1">
    <citation type="submission" date="2017-04" db="EMBL/GenBank/DDBJ databases">
        <title>Genomic insights into metabolism of Thermodesulfobium acidiphilum.</title>
        <authorList>
            <person name="Toshchakov S.V."/>
            <person name="Frolov E.N."/>
            <person name="Kublanov I.V."/>
            <person name="Samarov N.I."/>
            <person name="Novikov A."/>
            <person name="Lebedinsky A.V."/>
            <person name="Bonch-Osmolovskaya E.A."/>
            <person name="Chernyh N.A."/>
        </authorList>
    </citation>
    <scope>NUCLEOTIDE SEQUENCE [LARGE SCALE GENOMIC DNA]</scope>
    <source>
        <strain evidence="2 3">3127-1</strain>
    </source>
</reference>
<dbReference type="InterPro" id="IPR019267">
    <property type="entry name" value="CRISPR-assoc_Cas6_C"/>
</dbReference>
<gene>
    <name evidence="2" type="ORF">TDSAC_1693</name>
</gene>
<dbReference type="EMBL" id="CP020921">
    <property type="protein sequence ID" value="AWB11029.1"/>
    <property type="molecule type" value="Genomic_DNA"/>
</dbReference>
<evidence type="ECO:0000313" key="2">
    <source>
        <dbReference type="EMBL" id="AWB11029.1"/>
    </source>
</evidence>
<keyword evidence="3" id="KW-1185">Reference proteome</keyword>
<evidence type="ECO:0000313" key="3">
    <source>
        <dbReference type="Proteomes" id="UP000244792"/>
    </source>
</evidence>
<feature type="domain" description="CRISPR-associated protein Cas6 C-terminal" evidence="1">
    <location>
        <begin position="184"/>
        <end position="306"/>
    </location>
</feature>
<dbReference type="Pfam" id="PF10040">
    <property type="entry name" value="CRISPR_Cas6"/>
    <property type="match status" value="1"/>
</dbReference>
<accession>A0A2R4W2J2</accession>